<dbReference type="SMART" id="SM00028">
    <property type="entry name" value="TPR"/>
    <property type="match status" value="1"/>
</dbReference>
<accession>A0AAN9UM28</accession>
<evidence type="ECO:0000313" key="6">
    <source>
        <dbReference type="EMBL" id="KAK7749382.1"/>
    </source>
</evidence>
<evidence type="ECO:0000256" key="1">
    <source>
        <dbReference type="ARBA" id="ARBA00022737"/>
    </source>
</evidence>
<name>A0AAN9UM28_9PEZI</name>
<dbReference type="Gene3D" id="1.25.40.10">
    <property type="entry name" value="Tetratricopeptide repeat domain"/>
    <property type="match status" value="1"/>
</dbReference>
<keyword evidence="1" id="KW-0677">Repeat</keyword>
<dbReference type="InterPro" id="IPR011990">
    <property type="entry name" value="TPR-like_helical_dom_sf"/>
</dbReference>
<protein>
    <recommendedName>
        <fullName evidence="4">ER membrane protein complex subunit 2</fullName>
    </recommendedName>
</protein>
<proteinExistence type="inferred from homology"/>
<dbReference type="PROSITE" id="PS50005">
    <property type="entry name" value="TPR"/>
    <property type="match status" value="1"/>
</dbReference>
<organism evidence="6 7">
    <name type="scientific">Diatrype stigma</name>
    <dbReference type="NCBI Taxonomy" id="117547"/>
    <lineage>
        <taxon>Eukaryota</taxon>
        <taxon>Fungi</taxon>
        <taxon>Dikarya</taxon>
        <taxon>Ascomycota</taxon>
        <taxon>Pezizomycotina</taxon>
        <taxon>Sordariomycetes</taxon>
        <taxon>Xylariomycetidae</taxon>
        <taxon>Xylariales</taxon>
        <taxon>Diatrypaceae</taxon>
        <taxon>Diatrype</taxon>
    </lineage>
</organism>
<keyword evidence="4" id="KW-0472">Membrane</keyword>
<comment type="similarity">
    <text evidence="4">Belongs to the EMC2 family.</text>
</comment>
<dbReference type="InterPro" id="IPR019734">
    <property type="entry name" value="TPR_rpt"/>
</dbReference>
<dbReference type="SUPFAM" id="SSF48452">
    <property type="entry name" value="TPR-like"/>
    <property type="match status" value="1"/>
</dbReference>
<dbReference type="Pfam" id="PF22890">
    <property type="entry name" value="TPR_EMC2"/>
    <property type="match status" value="1"/>
</dbReference>
<dbReference type="Proteomes" id="UP001320420">
    <property type="component" value="Unassembled WGS sequence"/>
</dbReference>
<keyword evidence="4" id="KW-0256">Endoplasmic reticulum</keyword>
<keyword evidence="2 3" id="KW-0802">TPR repeat</keyword>
<sequence>MTSSLLHPPSHLPPAIALRHSQLAPTILETTTGAVSNSTLESLLASPETSELWTIYENLLLSCLRTGDDEAAHQCLGRLVKRFGDANERVMALKGLLKEAEASDKATLEVILQDYEQILANDPTNIPIVKRRVALLRSMGKVDESISALLSLLDFSPTDAEAWAELADLYLSQGLYSQAIFALEEVLILQPNGWNIHAHLGEVLLMAAKTSTPGDAPRRLSEALKRFCRSIELCDDYLRGYYGLKLTTTQLLSEPPRSSGKSESDDFPLPELATLQGLDAVATEKLAEIVRHYSAGKNGWQGYDEAEVAAARELLGDSSEATTK</sequence>
<evidence type="ECO:0000259" key="5">
    <source>
        <dbReference type="Pfam" id="PF22890"/>
    </source>
</evidence>
<dbReference type="GO" id="GO:0072546">
    <property type="term" value="C:EMC complex"/>
    <property type="evidence" value="ECO:0007669"/>
    <property type="project" value="UniProtKB-UniRule"/>
</dbReference>
<evidence type="ECO:0000256" key="3">
    <source>
        <dbReference type="PROSITE-ProRule" id="PRU00339"/>
    </source>
</evidence>
<gene>
    <name evidence="6" type="primary">oca3</name>
    <name evidence="6" type="ORF">SLS62_008125</name>
</gene>
<dbReference type="AlphaFoldDB" id="A0AAN9UM28"/>
<dbReference type="EMBL" id="JAKJXP020000073">
    <property type="protein sequence ID" value="KAK7749382.1"/>
    <property type="molecule type" value="Genomic_DNA"/>
</dbReference>
<dbReference type="InterPro" id="IPR039856">
    <property type="entry name" value="EMC2-like"/>
</dbReference>
<comment type="subcellular location">
    <subcellularLocation>
        <location evidence="4">Endoplasmic reticulum membrane</location>
        <topology evidence="4">Peripheral membrane protein</topology>
        <orientation evidence="4">Cytoplasmic side</orientation>
    </subcellularLocation>
</comment>
<reference evidence="6 7" key="1">
    <citation type="submission" date="2024-02" db="EMBL/GenBank/DDBJ databases">
        <title>De novo assembly and annotation of 12 fungi associated with fruit tree decline syndrome in Ontario, Canada.</title>
        <authorList>
            <person name="Sulman M."/>
            <person name="Ellouze W."/>
            <person name="Ilyukhin E."/>
        </authorList>
    </citation>
    <scope>NUCLEOTIDE SEQUENCE [LARGE SCALE GENOMIC DNA]</scope>
    <source>
        <strain evidence="6 7">M11/M66-122</strain>
    </source>
</reference>
<feature type="domain" description="EMC2 TPR-like" evidence="5">
    <location>
        <begin position="113"/>
        <end position="203"/>
    </location>
</feature>
<comment type="subunit">
    <text evidence="4">Component of the ER membrane protein complex (EMC).</text>
</comment>
<evidence type="ECO:0000256" key="4">
    <source>
        <dbReference type="RuleBase" id="RU367091"/>
    </source>
</evidence>
<dbReference type="PANTHER" id="PTHR12760">
    <property type="entry name" value="TETRATRICOPEPTIDE REPEAT PROTEIN"/>
    <property type="match status" value="1"/>
</dbReference>
<keyword evidence="7" id="KW-1185">Reference proteome</keyword>
<dbReference type="FunFam" id="1.25.40.10:FF:001208">
    <property type="entry name" value="Tetratricopeptide repeat domain-containing protein"/>
    <property type="match status" value="1"/>
</dbReference>
<comment type="function">
    <text evidence="4">Part of the endoplasmic reticulum membrane protein complex (EMC) that enables the energy-independent insertion into endoplasmic reticulum membranes of newly synthesized membrane proteins.</text>
</comment>
<evidence type="ECO:0000256" key="2">
    <source>
        <dbReference type="ARBA" id="ARBA00022803"/>
    </source>
</evidence>
<dbReference type="InterPro" id="IPR055217">
    <property type="entry name" value="TPR_EMC2"/>
</dbReference>
<feature type="repeat" description="TPR" evidence="3">
    <location>
        <begin position="160"/>
        <end position="193"/>
    </location>
</feature>
<evidence type="ECO:0000313" key="7">
    <source>
        <dbReference type="Proteomes" id="UP001320420"/>
    </source>
</evidence>
<comment type="caution">
    <text evidence="6">The sequence shown here is derived from an EMBL/GenBank/DDBJ whole genome shotgun (WGS) entry which is preliminary data.</text>
</comment>